<name>A0AAV8RBH7_ENSVE</name>
<dbReference type="AlphaFoldDB" id="A0AAV8RBH7"/>
<dbReference type="EMBL" id="JAQQAF010000003">
    <property type="protein sequence ID" value="KAJ8497346.1"/>
    <property type="molecule type" value="Genomic_DNA"/>
</dbReference>
<comment type="caution">
    <text evidence="1">The sequence shown here is derived from an EMBL/GenBank/DDBJ whole genome shotgun (WGS) entry which is preliminary data.</text>
</comment>
<reference evidence="1 2" key="1">
    <citation type="submission" date="2022-12" db="EMBL/GenBank/DDBJ databases">
        <title>Chromosome-scale assembly of the Ensete ventricosum genome.</title>
        <authorList>
            <person name="Dussert Y."/>
            <person name="Stocks J."/>
            <person name="Wendawek A."/>
            <person name="Woldeyes F."/>
            <person name="Nichols R.A."/>
            <person name="Borrell J.S."/>
        </authorList>
    </citation>
    <scope>NUCLEOTIDE SEQUENCE [LARGE SCALE GENOMIC DNA]</scope>
    <source>
        <strain evidence="2">cv. Maze</strain>
        <tissue evidence="1">Seeds</tissue>
    </source>
</reference>
<evidence type="ECO:0000313" key="1">
    <source>
        <dbReference type="EMBL" id="KAJ8497346.1"/>
    </source>
</evidence>
<sequence>MRGYRCRSLLPVIDARHLLSPARGLPPSRLRLRRRRSSNRGHAAGVGDVVIVPPSSRLDFQQGQGLVCSSDHQGV</sequence>
<accession>A0AAV8RBH7</accession>
<keyword evidence="2" id="KW-1185">Reference proteome</keyword>
<evidence type="ECO:0000313" key="2">
    <source>
        <dbReference type="Proteomes" id="UP001222027"/>
    </source>
</evidence>
<organism evidence="1 2">
    <name type="scientific">Ensete ventricosum</name>
    <name type="common">Abyssinian banana</name>
    <name type="synonym">Musa ensete</name>
    <dbReference type="NCBI Taxonomy" id="4639"/>
    <lineage>
        <taxon>Eukaryota</taxon>
        <taxon>Viridiplantae</taxon>
        <taxon>Streptophyta</taxon>
        <taxon>Embryophyta</taxon>
        <taxon>Tracheophyta</taxon>
        <taxon>Spermatophyta</taxon>
        <taxon>Magnoliopsida</taxon>
        <taxon>Liliopsida</taxon>
        <taxon>Zingiberales</taxon>
        <taxon>Musaceae</taxon>
        <taxon>Ensete</taxon>
    </lineage>
</organism>
<dbReference type="Proteomes" id="UP001222027">
    <property type="component" value="Unassembled WGS sequence"/>
</dbReference>
<protein>
    <submittedName>
        <fullName evidence="1">Uncharacterized protein</fullName>
    </submittedName>
</protein>
<gene>
    <name evidence="1" type="ORF">OPV22_007898</name>
</gene>
<proteinExistence type="predicted"/>